<gene>
    <name evidence="9" type="ORF">WG926_25870</name>
</gene>
<comment type="subcellular location">
    <subcellularLocation>
        <location evidence="1 7">Cell membrane</location>
        <topology evidence="1 7">Multi-pass membrane protein</topology>
    </subcellularLocation>
</comment>
<dbReference type="InterPro" id="IPR045621">
    <property type="entry name" value="BPD_transp_1_N"/>
</dbReference>
<organism evidence="9 10">
    <name type="scientific">Tistrella arctica</name>
    <dbReference type="NCBI Taxonomy" id="3133430"/>
    <lineage>
        <taxon>Bacteria</taxon>
        <taxon>Pseudomonadati</taxon>
        <taxon>Pseudomonadota</taxon>
        <taxon>Alphaproteobacteria</taxon>
        <taxon>Geminicoccales</taxon>
        <taxon>Geminicoccaceae</taxon>
        <taxon>Tistrella</taxon>
    </lineage>
</organism>
<dbReference type="Proteomes" id="UP001413721">
    <property type="component" value="Unassembled WGS sequence"/>
</dbReference>
<dbReference type="PANTHER" id="PTHR43163">
    <property type="entry name" value="DIPEPTIDE TRANSPORT SYSTEM PERMEASE PROTEIN DPPB-RELATED"/>
    <property type="match status" value="1"/>
</dbReference>
<feature type="transmembrane region" description="Helical" evidence="7">
    <location>
        <begin position="179"/>
        <end position="199"/>
    </location>
</feature>
<feature type="transmembrane region" description="Helical" evidence="7">
    <location>
        <begin position="238"/>
        <end position="263"/>
    </location>
</feature>
<evidence type="ECO:0000256" key="3">
    <source>
        <dbReference type="ARBA" id="ARBA00022475"/>
    </source>
</evidence>
<comment type="similarity">
    <text evidence="7">Belongs to the binding-protein-dependent transport system permease family.</text>
</comment>
<evidence type="ECO:0000259" key="8">
    <source>
        <dbReference type="PROSITE" id="PS50928"/>
    </source>
</evidence>
<keyword evidence="6 7" id="KW-0472">Membrane</keyword>
<proteinExistence type="inferred from homology"/>
<evidence type="ECO:0000256" key="1">
    <source>
        <dbReference type="ARBA" id="ARBA00004651"/>
    </source>
</evidence>
<evidence type="ECO:0000313" key="9">
    <source>
        <dbReference type="EMBL" id="MEN2991765.1"/>
    </source>
</evidence>
<sequence>MARYLLRRGGQAVVLLLLVSVIGFGILHLAPGGPLSQFVLSSNMAQEDIDRVTRQLGLDRPFLLQYADWLARMVVGDWGRSYRDGLPVLVKIGGHVQPTLEIMLASTAIAALIGCAIGIRAAIRRHSAMDVLSSAGAMVALSIPTFWFALMAIYVFSIELGWLPSGNRTTIGDGSLGDVLHHMVAPVMVLALVETAVWAQFMRASMLDTLGQDYIRTARAKGVPGRGVIWSHALRNALLPMITLVGLQVPTLLGGALVTETVFSWPGMGRLFLDSLEYRDYPVVMGILMLSAVMVMAGSLIADLLYAVADPRLRMD</sequence>
<evidence type="ECO:0000256" key="6">
    <source>
        <dbReference type="ARBA" id="ARBA00023136"/>
    </source>
</evidence>
<dbReference type="CDD" id="cd06261">
    <property type="entry name" value="TM_PBP2"/>
    <property type="match status" value="1"/>
</dbReference>
<feature type="transmembrane region" description="Helical" evidence="7">
    <location>
        <begin position="283"/>
        <end position="309"/>
    </location>
</feature>
<reference evidence="9 10" key="1">
    <citation type="submission" date="2024-03" db="EMBL/GenBank/DDBJ databases">
        <title>High-quality draft genome sequencing of Tistrella sp. BH-R2-4.</title>
        <authorList>
            <person name="Dong C."/>
        </authorList>
    </citation>
    <scope>NUCLEOTIDE SEQUENCE [LARGE SCALE GENOMIC DNA]</scope>
    <source>
        <strain evidence="9 10">BH-R2-4</strain>
    </source>
</reference>
<comment type="caution">
    <text evidence="9">The sequence shown here is derived from an EMBL/GenBank/DDBJ whole genome shotgun (WGS) entry which is preliminary data.</text>
</comment>
<dbReference type="InterPro" id="IPR035906">
    <property type="entry name" value="MetI-like_sf"/>
</dbReference>
<feature type="domain" description="ABC transmembrane type-1" evidence="8">
    <location>
        <begin position="96"/>
        <end position="306"/>
    </location>
</feature>
<dbReference type="InterPro" id="IPR000515">
    <property type="entry name" value="MetI-like"/>
</dbReference>
<keyword evidence="3" id="KW-1003">Cell membrane</keyword>
<evidence type="ECO:0000256" key="7">
    <source>
        <dbReference type="RuleBase" id="RU363032"/>
    </source>
</evidence>
<dbReference type="PANTHER" id="PTHR43163:SF6">
    <property type="entry name" value="DIPEPTIDE TRANSPORT SYSTEM PERMEASE PROTEIN DPPB-RELATED"/>
    <property type="match status" value="1"/>
</dbReference>
<evidence type="ECO:0000256" key="5">
    <source>
        <dbReference type="ARBA" id="ARBA00022989"/>
    </source>
</evidence>
<dbReference type="Pfam" id="PF19300">
    <property type="entry name" value="BPD_transp_1_N"/>
    <property type="match status" value="1"/>
</dbReference>
<name>A0ABU9YSI0_9PROT</name>
<dbReference type="RefSeq" id="WP_345935851.1">
    <property type="nucleotide sequence ID" value="NZ_JBBKTV010000016.1"/>
</dbReference>
<dbReference type="SUPFAM" id="SSF161098">
    <property type="entry name" value="MetI-like"/>
    <property type="match status" value="1"/>
</dbReference>
<protein>
    <submittedName>
        <fullName evidence="9">ABC transporter permease</fullName>
    </submittedName>
</protein>
<feature type="transmembrane region" description="Helical" evidence="7">
    <location>
        <begin position="102"/>
        <end position="123"/>
    </location>
</feature>
<keyword evidence="10" id="KW-1185">Reference proteome</keyword>
<keyword evidence="5 7" id="KW-1133">Transmembrane helix</keyword>
<dbReference type="Gene3D" id="1.10.3720.10">
    <property type="entry name" value="MetI-like"/>
    <property type="match status" value="1"/>
</dbReference>
<dbReference type="EMBL" id="JBBKTW010000013">
    <property type="protein sequence ID" value="MEN2991765.1"/>
    <property type="molecule type" value="Genomic_DNA"/>
</dbReference>
<feature type="transmembrane region" description="Helical" evidence="7">
    <location>
        <begin position="135"/>
        <end position="159"/>
    </location>
</feature>
<dbReference type="PROSITE" id="PS50928">
    <property type="entry name" value="ABC_TM1"/>
    <property type="match status" value="1"/>
</dbReference>
<feature type="transmembrane region" description="Helical" evidence="7">
    <location>
        <begin position="12"/>
        <end position="30"/>
    </location>
</feature>
<evidence type="ECO:0000256" key="2">
    <source>
        <dbReference type="ARBA" id="ARBA00022448"/>
    </source>
</evidence>
<accession>A0ABU9YSI0</accession>
<keyword evidence="2 7" id="KW-0813">Transport</keyword>
<keyword evidence="4 7" id="KW-0812">Transmembrane</keyword>
<dbReference type="Pfam" id="PF00528">
    <property type="entry name" value="BPD_transp_1"/>
    <property type="match status" value="1"/>
</dbReference>
<evidence type="ECO:0000256" key="4">
    <source>
        <dbReference type="ARBA" id="ARBA00022692"/>
    </source>
</evidence>
<evidence type="ECO:0000313" key="10">
    <source>
        <dbReference type="Proteomes" id="UP001413721"/>
    </source>
</evidence>